<dbReference type="SUPFAM" id="SSF56322">
    <property type="entry name" value="ADC synthase"/>
    <property type="match status" value="1"/>
</dbReference>
<keyword evidence="4" id="KW-1185">Reference proteome</keyword>
<dbReference type="Gene3D" id="3.60.120.10">
    <property type="entry name" value="Anthranilate synthase"/>
    <property type="match status" value="1"/>
</dbReference>
<dbReference type="InterPro" id="IPR006805">
    <property type="entry name" value="Anth_synth_I_N"/>
</dbReference>
<dbReference type="InterPro" id="IPR019999">
    <property type="entry name" value="Anth_synth_I-like"/>
</dbReference>
<dbReference type="Pfam" id="PF04715">
    <property type="entry name" value="Anth_synt_I_N"/>
    <property type="match status" value="1"/>
</dbReference>
<dbReference type="InterPro" id="IPR005801">
    <property type="entry name" value="ADC_synthase"/>
</dbReference>
<evidence type="ECO:0000313" key="3">
    <source>
        <dbReference type="EMBL" id="CAI8047769.1"/>
    </source>
</evidence>
<dbReference type="Pfam" id="PF00425">
    <property type="entry name" value="Chorismate_bind"/>
    <property type="match status" value="1"/>
</dbReference>
<proteinExistence type="predicted"/>
<gene>
    <name evidence="3" type="ORF">GBAR_LOCUS26432</name>
</gene>
<dbReference type="PANTHER" id="PTHR11236:SF9">
    <property type="entry name" value="ANTHRANILATE SYNTHASE COMPONENT 1"/>
    <property type="match status" value="1"/>
</dbReference>
<dbReference type="AlphaFoldDB" id="A0AA35X859"/>
<organism evidence="3 4">
    <name type="scientific">Geodia barretti</name>
    <name type="common">Barrett's horny sponge</name>
    <dbReference type="NCBI Taxonomy" id="519541"/>
    <lineage>
        <taxon>Eukaryota</taxon>
        <taxon>Metazoa</taxon>
        <taxon>Porifera</taxon>
        <taxon>Demospongiae</taxon>
        <taxon>Heteroscleromorpha</taxon>
        <taxon>Tetractinellida</taxon>
        <taxon>Astrophorina</taxon>
        <taxon>Geodiidae</taxon>
        <taxon>Geodia</taxon>
    </lineage>
</organism>
<evidence type="ECO:0000259" key="1">
    <source>
        <dbReference type="Pfam" id="PF00425"/>
    </source>
</evidence>
<dbReference type="PANTHER" id="PTHR11236">
    <property type="entry name" value="AMINOBENZOATE/ANTHRANILATE SYNTHASE"/>
    <property type="match status" value="1"/>
</dbReference>
<feature type="domain" description="Chorismate-utilising enzyme C-terminal" evidence="1">
    <location>
        <begin position="161"/>
        <end position="412"/>
    </location>
</feature>
<accession>A0AA35X859</accession>
<sequence length="424" mass="47838">MLRQPLADVDFACCQDLQRDDQALTGTVPCERRPVAEDERLLLNNISQIVRTLLQHFRCDDRFLGLYGAFAYDFVRLFEPLPDRLQPGPTQDFRLFMPDMLLFYDHLKERATLIIYDFLDSSASAGDLVRERLSCLQPAPPSPAAERHRIPHKLESDTGRDAFMAAVDEAREQMRQGEFFEVVLSHSFMGEYTRSPLELYRRFRAINPSPYQFYVDYGDEALVGASPEMFVRVEDGVVQQRPISGTMPRGTDSLTDYHNMMQLLNSEKEKSELDMLIDLARNDVSRVCEPGVSVSDYRFVEKYSRVMHTVAQVEGELSAGLSAFDAFIACLNAGTLTGAPKAAAMAYIENHEHSRRGYYGGNVGYLTFSGQLDTGIIIRTAHLVQRQVRVRVGSTLLFDSEPSAEYAETEAKARALLEALDGIE</sequence>
<dbReference type="Proteomes" id="UP001174909">
    <property type="component" value="Unassembled WGS sequence"/>
</dbReference>
<dbReference type="PRINTS" id="PR00095">
    <property type="entry name" value="ANTSNTHASEI"/>
</dbReference>
<evidence type="ECO:0000313" key="4">
    <source>
        <dbReference type="Proteomes" id="UP001174909"/>
    </source>
</evidence>
<comment type="caution">
    <text evidence="3">The sequence shown here is derived from an EMBL/GenBank/DDBJ whole genome shotgun (WGS) entry which is preliminary data.</text>
</comment>
<protein>
    <submittedName>
        <fullName evidence="3">Anthranilate synthase</fullName>
    </submittedName>
</protein>
<name>A0AA35X859_GEOBA</name>
<reference evidence="3" key="1">
    <citation type="submission" date="2023-03" db="EMBL/GenBank/DDBJ databases">
        <authorList>
            <person name="Steffen K."/>
            <person name="Cardenas P."/>
        </authorList>
    </citation>
    <scope>NUCLEOTIDE SEQUENCE</scope>
</reference>
<dbReference type="EMBL" id="CASHTH010003677">
    <property type="protein sequence ID" value="CAI8047769.1"/>
    <property type="molecule type" value="Genomic_DNA"/>
</dbReference>
<dbReference type="GO" id="GO:0000162">
    <property type="term" value="P:L-tryptophan biosynthetic process"/>
    <property type="evidence" value="ECO:0007669"/>
    <property type="project" value="TreeGrafter"/>
</dbReference>
<dbReference type="InterPro" id="IPR015890">
    <property type="entry name" value="Chorismate_C"/>
</dbReference>
<feature type="domain" description="Anthranilate synthase component I N-terminal" evidence="2">
    <location>
        <begin position="41"/>
        <end position="113"/>
    </location>
</feature>
<evidence type="ECO:0000259" key="2">
    <source>
        <dbReference type="Pfam" id="PF04715"/>
    </source>
</evidence>